<comment type="similarity">
    <text evidence="1">Belongs to the initiator RepB protein family.</text>
</comment>
<gene>
    <name evidence="3" type="ORF">HHL22_21920</name>
</gene>
<keyword evidence="4" id="KW-1185">Reference proteome</keyword>
<dbReference type="RefSeq" id="WP_169533575.1">
    <property type="nucleotide sequence ID" value="NZ_JABBGH010000004.1"/>
</dbReference>
<dbReference type="InterPro" id="IPR000525">
    <property type="entry name" value="Initiator_Rep_WH1"/>
</dbReference>
<dbReference type="AlphaFoldDB" id="A0A7Y0AIC4"/>
<dbReference type="Proteomes" id="UP000559626">
    <property type="component" value="Unassembled WGS sequence"/>
</dbReference>
<evidence type="ECO:0000256" key="1">
    <source>
        <dbReference type="ARBA" id="ARBA00038283"/>
    </source>
</evidence>
<dbReference type="SUPFAM" id="SSF46785">
    <property type="entry name" value="Winged helix' DNA-binding domain"/>
    <property type="match status" value="2"/>
</dbReference>
<dbReference type="EMBL" id="JABBGH010000004">
    <property type="protein sequence ID" value="NML67867.1"/>
    <property type="molecule type" value="Genomic_DNA"/>
</dbReference>
<feature type="domain" description="Initiator Rep protein WH1" evidence="2">
    <location>
        <begin position="20"/>
        <end position="158"/>
    </location>
</feature>
<dbReference type="Pfam" id="PF01051">
    <property type="entry name" value="Rep3_N"/>
    <property type="match status" value="1"/>
</dbReference>
<organism evidence="3 4">
    <name type="scientific">Hymenobacter polaris</name>
    <dbReference type="NCBI Taxonomy" id="2682546"/>
    <lineage>
        <taxon>Bacteria</taxon>
        <taxon>Pseudomonadati</taxon>
        <taxon>Bacteroidota</taxon>
        <taxon>Cytophagia</taxon>
        <taxon>Cytophagales</taxon>
        <taxon>Hymenobacteraceae</taxon>
        <taxon>Hymenobacter</taxon>
    </lineage>
</organism>
<accession>A0A7Y0AIC4</accession>
<reference evidence="3 4" key="1">
    <citation type="submission" date="2020-04" db="EMBL/GenBank/DDBJ databases">
        <title>Hymenobacter polaris sp. nov., isolated from Arctic soil.</title>
        <authorList>
            <person name="Dahal R.H."/>
        </authorList>
    </citation>
    <scope>NUCLEOTIDE SEQUENCE [LARGE SCALE GENOMIC DNA]</scope>
    <source>
        <strain evidence="3 4">RP-2-7</strain>
    </source>
</reference>
<evidence type="ECO:0000259" key="2">
    <source>
        <dbReference type="Pfam" id="PF01051"/>
    </source>
</evidence>
<evidence type="ECO:0000313" key="3">
    <source>
        <dbReference type="EMBL" id="NML67867.1"/>
    </source>
</evidence>
<comment type="caution">
    <text evidence="3">The sequence shown here is derived from an EMBL/GenBank/DDBJ whole genome shotgun (WGS) entry which is preliminary data.</text>
</comment>
<dbReference type="Pfam" id="PF21205">
    <property type="entry name" value="Rep3_C"/>
    <property type="match status" value="1"/>
</dbReference>
<sequence>MQTLDSVISIANANVTGLEIRQHNAITTARYEMTACEMDIVFYLLSLLKKEDRVGTFYRVKVLDLQHLTGRQWNYHQFLEATSALRSREYVIEDNKRILQVGLLASAEYIKGEGVIELEVSEKIRPYLIDLKRNFTSFRLQAAFSLSSKYAKRIYQIASQWKDKSESRTFTLHDLKVMLALKDPKGIESEQYTKVSMFQKYVLDVAVSQINQNTDLHIGYELIKKGRSFESIRFQIKQQEPQQLPLPFEQPLDDSRVQMARQRLAELDIKDARLIDQILSEARMVDELFAFCYKLKTGKIKAVSNPGGFFLTVIGLRKAQSGVQKKSVTNY</sequence>
<dbReference type="InterPro" id="IPR036388">
    <property type="entry name" value="WH-like_DNA-bd_sf"/>
</dbReference>
<dbReference type="GO" id="GO:0003887">
    <property type="term" value="F:DNA-directed DNA polymerase activity"/>
    <property type="evidence" value="ECO:0007669"/>
    <property type="project" value="InterPro"/>
</dbReference>
<dbReference type="GO" id="GO:0006270">
    <property type="term" value="P:DNA replication initiation"/>
    <property type="evidence" value="ECO:0007669"/>
    <property type="project" value="InterPro"/>
</dbReference>
<name>A0A7Y0AIC4_9BACT</name>
<protein>
    <submittedName>
        <fullName evidence="3">Replication initiation protein</fullName>
    </submittedName>
</protein>
<dbReference type="InterPro" id="IPR036390">
    <property type="entry name" value="WH_DNA-bd_sf"/>
</dbReference>
<proteinExistence type="inferred from homology"/>
<dbReference type="Gene3D" id="1.10.10.10">
    <property type="entry name" value="Winged helix-like DNA-binding domain superfamily/Winged helix DNA-binding domain"/>
    <property type="match status" value="2"/>
</dbReference>
<evidence type="ECO:0000313" key="4">
    <source>
        <dbReference type="Proteomes" id="UP000559626"/>
    </source>
</evidence>